<dbReference type="AlphaFoldDB" id="A0A494WYJ4"/>
<reference evidence="1 2" key="1">
    <citation type="submission" date="2018-10" db="EMBL/GenBank/DDBJ databases">
        <authorList>
            <person name="Grouzdev D.S."/>
            <person name="Krutkina M.S."/>
            <person name="Tourova T.P."/>
            <person name="Nazina T.N."/>
        </authorList>
    </citation>
    <scope>NUCLEOTIDE SEQUENCE [LARGE SCALE GENOMIC DNA]</scope>
    <source>
        <strain evidence="1 2">435</strain>
    </source>
</reference>
<organism evidence="1 2">
    <name type="scientific">Desulfofundulus salinus</name>
    <dbReference type="NCBI Taxonomy" id="2419843"/>
    <lineage>
        <taxon>Bacteria</taxon>
        <taxon>Bacillati</taxon>
        <taxon>Bacillota</taxon>
        <taxon>Clostridia</taxon>
        <taxon>Eubacteriales</taxon>
        <taxon>Peptococcaceae</taxon>
        <taxon>Desulfofundulus</taxon>
    </lineage>
</organism>
<keyword evidence="2" id="KW-1185">Reference proteome</keyword>
<protein>
    <submittedName>
        <fullName evidence="1">Uncharacterized protein</fullName>
    </submittedName>
</protein>
<dbReference type="Proteomes" id="UP000271256">
    <property type="component" value="Unassembled WGS sequence"/>
</dbReference>
<gene>
    <name evidence="1" type="ORF">D7024_00555</name>
</gene>
<evidence type="ECO:0000313" key="1">
    <source>
        <dbReference type="EMBL" id="RKO65604.1"/>
    </source>
</evidence>
<proteinExistence type="predicted"/>
<name>A0A494WYJ4_9FIRM</name>
<accession>A0A494WYJ4</accession>
<comment type="caution">
    <text evidence="1">The sequence shown here is derived from an EMBL/GenBank/DDBJ whole genome shotgun (WGS) entry which is preliminary data.</text>
</comment>
<dbReference type="EMBL" id="RBWE01000001">
    <property type="protein sequence ID" value="RKO65604.1"/>
    <property type="molecule type" value="Genomic_DNA"/>
</dbReference>
<evidence type="ECO:0000313" key="2">
    <source>
        <dbReference type="Proteomes" id="UP000271256"/>
    </source>
</evidence>
<sequence>MVYVVVNTGTTLVMRCPECGRLERHRISRFALVGGRSSLQINCSCGALKLLLTSRDKKVNLQVPCVVCGAKHARLVSARTLWSSGSIELFCQTTGLELGHLGAEEQVRDQARLDEALDGLDFMADNFFHNREVMYAILNHVNDLGKAGRLYCECGSHRIEMDIFPDRLELHCSRCDNLYIVYAETREDLDAVGRIWKIKLARHTFTRLGQTRETPPQP</sequence>